<evidence type="ECO:0000313" key="1">
    <source>
        <dbReference type="EMBL" id="GAX88996.1"/>
    </source>
</evidence>
<comment type="caution">
    <text evidence="1">The sequence shown here is derived from an EMBL/GenBank/DDBJ whole genome shotgun (WGS) entry which is preliminary data.</text>
</comment>
<evidence type="ECO:0000313" key="2">
    <source>
        <dbReference type="Proteomes" id="UP000217785"/>
    </source>
</evidence>
<reference evidence="2" key="1">
    <citation type="submission" date="2017-07" db="EMBL/GenBank/DDBJ databases">
        <title>Draft genome sequence of Effusibacillus lacus strain skLN1.</title>
        <authorList>
            <person name="Watanabe M."/>
            <person name="Kojima H."/>
            <person name="Fukui M."/>
        </authorList>
    </citation>
    <scope>NUCLEOTIDE SEQUENCE [LARGE SCALE GENOMIC DNA]</scope>
    <source>
        <strain evidence="2">skLN1</strain>
    </source>
</reference>
<gene>
    <name evidence="1" type="ORF">EFBL_0610</name>
</gene>
<sequence>MHFDVKSLLTTQSVAELSYLKGKMVDEIRITTAGSFDKMYGLNHNMGFLVAFKENERELALLCNSMPNVNNVEFPRLDILDMKLCTSEFKSDLEDLNTAVGVQWTGQTLASVSIIRDKVKWGTEEETWELIIDKGLKFKFENNLELLIMTRDSSLGMMEFWIGESITWIQNPEKFSDSYMLDSSELRSIQRVEQFI</sequence>
<dbReference type="AlphaFoldDB" id="A0A292YIP2"/>
<name>A0A292YIP2_9BACL</name>
<organism evidence="1 2">
    <name type="scientific">Effusibacillus lacus</name>
    <dbReference type="NCBI Taxonomy" id="1348429"/>
    <lineage>
        <taxon>Bacteria</taxon>
        <taxon>Bacillati</taxon>
        <taxon>Bacillota</taxon>
        <taxon>Bacilli</taxon>
        <taxon>Bacillales</taxon>
        <taxon>Alicyclobacillaceae</taxon>
        <taxon>Effusibacillus</taxon>
    </lineage>
</organism>
<accession>A0A292YIP2</accession>
<keyword evidence="2" id="KW-1185">Reference proteome</keyword>
<proteinExistence type="predicted"/>
<dbReference type="RefSeq" id="WP_096180687.1">
    <property type="nucleotide sequence ID" value="NZ_BDUF01000011.1"/>
</dbReference>
<protein>
    <submittedName>
        <fullName evidence="1">Uncharacterized protein</fullName>
    </submittedName>
</protein>
<dbReference type="EMBL" id="BDUF01000011">
    <property type="protein sequence ID" value="GAX88996.1"/>
    <property type="molecule type" value="Genomic_DNA"/>
</dbReference>
<dbReference type="OrthoDB" id="9759366at2"/>
<dbReference type="Proteomes" id="UP000217785">
    <property type="component" value="Unassembled WGS sequence"/>
</dbReference>